<gene>
    <name evidence="2" type="ORF">TWF694_002691</name>
</gene>
<reference evidence="2 3" key="1">
    <citation type="submission" date="2019-10" db="EMBL/GenBank/DDBJ databases">
        <authorList>
            <person name="Palmer J.M."/>
        </authorList>
    </citation>
    <scope>NUCLEOTIDE SEQUENCE [LARGE SCALE GENOMIC DNA]</scope>
    <source>
        <strain evidence="2 3">TWF694</strain>
    </source>
</reference>
<comment type="caution">
    <text evidence="2">The sequence shown here is derived from an EMBL/GenBank/DDBJ whole genome shotgun (WGS) entry which is preliminary data.</text>
</comment>
<evidence type="ECO:0000313" key="2">
    <source>
        <dbReference type="EMBL" id="KAK6533760.1"/>
    </source>
</evidence>
<feature type="domain" description="DUF6923" evidence="1">
    <location>
        <begin position="786"/>
        <end position="982"/>
    </location>
</feature>
<accession>A0AAV9X2U8</accession>
<dbReference type="Proteomes" id="UP001365542">
    <property type="component" value="Unassembled WGS sequence"/>
</dbReference>
<feature type="domain" description="DUF6923" evidence="1">
    <location>
        <begin position="413"/>
        <end position="636"/>
    </location>
</feature>
<feature type="domain" description="DUF6923" evidence="1">
    <location>
        <begin position="55"/>
        <end position="257"/>
    </location>
</feature>
<protein>
    <recommendedName>
        <fullName evidence="1">DUF6923 domain-containing protein</fullName>
    </recommendedName>
</protein>
<sequence>MPQASPGRVGVRCAADSNGVGQNGYYIGDNSLYSINVTSGAETPLLTDFTNDNDQANALGYNILDNYLYAIRSSTNKIIRISSDNVITDAANIPPAPYYNMGDFDSNGQYWVADGEVGTWNQINLNPFTGTYGAIIASGNFSSSIDGGFAYDWSYIPSAGPFLWTVASYDPINVQKLVRFDMVTHQWSVVATFDLDALEIDENNGYAATFAQNNGNLYLAGANTKDVLLVNVFSPTTLTRVGMTPDNGTNGDGARCLYYDIVRGVTSLPVQPTVTITVGGGVAGTTTEFPVNGVGSILTGIADTVTVVITTTAQVTLTTVTTTVLGTAVFTTTVTGSQTVSVIDYTTAPTTTITLGANVNSTTTYYPTNSAGSTLLTGTVTVVDFEVAPESTAASGPTFPCDQSGYILLGYGLYRFDIQTGNATLIKDNLIGPSVYISGIGYNSLDNYLYGLNYNTNHILRIAADGTVSDIGSYDISTSWTGGDIDDQGQYYLIDTPPTAAGNNKWNQLDLNPNSATYLQTVNSGTIAAPYSTGDWAFVPGTGHTLWAMVAPNGYLEIARFNITTSTWTIMASFSDIPIDAFAFGGFFAAANGDIYGYEDVTGEIYFTNVFTLAKPVVVSTGPSASGKGVDGARCVFYNIGKGNIQPTVTITTNGPAPGTTTEFPTNTAGQTLTGVTNTVTVVITTPQPSTTITLAGTSDHSTTLYPTNSAGSTVTDGSGTVTVVSYRSPPPSWATSGPTLPCDKYGYLALDYDLYKIDLETSNKTLIKTNVANPVAGGQSLYLAGIGFNSMDNYLYALDYNTNDVKRIAADGNITRIGPNTDPSYYSGIDVDGNGQMYAIGNLVNSHQSWIKIDLNPFSATYGQQVGSGTVDSSVYALTDWTSVPGSSYLWNLAPANGVLNLVKFDPATSAYSTAATYTISATGGLADGFGATFGNSNGTIYCLQNGSGIIYSLNVFSPQTPPTIYSQSSPYGYTDGARCVYPNIAAG</sequence>
<dbReference type="AlphaFoldDB" id="A0AAV9X2U8"/>
<evidence type="ECO:0000259" key="1">
    <source>
        <dbReference type="Pfam" id="PF21959"/>
    </source>
</evidence>
<name>A0AAV9X2U8_9PEZI</name>
<organism evidence="2 3">
    <name type="scientific">Orbilia ellipsospora</name>
    <dbReference type="NCBI Taxonomy" id="2528407"/>
    <lineage>
        <taxon>Eukaryota</taxon>
        <taxon>Fungi</taxon>
        <taxon>Dikarya</taxon>
        <taxon>Ascomycota</taxon>
        <taxon>Pezizomycotina</taxon>
        <taxon>Orbiliomycetes</taxon>
        <taxon>Orbiliales</taxon>
        <taxon>Orbiliaceae</taxon>
        <taxon>Orbilia</taxon>
    </lineage>
</organism>
<keyword evidence="3" id="KW-1185">Reference proteome</keyword>
<dbReference type="EMBL" id="JAVHJO010000011">
    <property type="protein sequence ID" value="KAK6533760.1"/>
    <property type="molecule type" value="Genomic_DNA"/>
</dbReference>
<evidence type="ECO:0000313" key="3">
    <source>
        <dbReference type="Proteomes" id="UP001365542"/>
    </source>
</evidence>
<dbReference type="InterPro" id="IPR054215">
    <property type="entry name" value="DUF6923"/>
</dbReference>
<dbReference type="SUPFAM" id="SSF101898">
    <property type="entry name" value="NHL repeat"/>
    <property type="match status" value="1"/>
</dbReference>
<proteinExistence type="predicted"/>
<dbReference type="SUPFAM" id="SSF63825">
    <property type="entry name" value="YWTD domain"/>
    <property type="match status" value="1"/>
</dbReference>
<dbReference type="Pfam" id="PF21959">
    <property type="entry name" value="DUF6923"/>
    <property type="match status" value="3"/>
</dbReference>